<protein>
    <submittedName>
        <fullName evidence="1">Uncharacterized protein</fullName>
    </submittedName>
</protein>
<evidence type="ECO:0000313" key="1">
    <source>
        <dbReference type="EMBL" id="GCE13354.1"/>
    </source>
</evidence>
<dbReference type="EMBL" id="BIFR01000001">
    <property type="protein sequence ID" value="GCE13354.1"/>
    <property type="molecule type" value="Genomic_DNA"/>
</dbReference>
<proteinExistence type="predicted"/>
<evidence type="ECO:0000313" key="2">
    <source>
        <dbReference type="Proteomes" id="UP000287352"/>
    </source>
</evidence>
<dbReference type="AlphaFoldDB" id="A0A402A2K0"/>
<dbReference type="RefSeq" id="WP_281276545.1">
    <property type="nucleotide sequence ID" value="NZ_BIFR01000001.1"/>
</dbReference>
<dbReference type="Proteomes" id="UP000287352">
    <property type="component" value="Unassembled WGS sequence"/>
</dbReference>
<reference evidence="2" key="1">
    <citation type="submission" date="2018-12" db="EMBL/GenBank/DDBJ databases">
        <title>Tengunoibacter tsumagoiensis gen. nov., sp. nov., Dictyobacter kobayashii sp. nov., D. alpinus sp. nov., and D. joshuensis sp. nov. and description of Dictyobacteraceae fam. nov. within the order Ktedonobacterales isolated from Tengu-no-mugimeshi.</title>
        <authorList>
            <person name="Wang C.M."/>
            <person name="Zheng Y."/>
            <person name="Sakai Y."/>
            <person name="Toyoda A."/>
            <person name="Minakuchi Y."/>
            <person name="Abe K."/>
            <person name="Yokota A."/>
            <person name="Yabe S."/>
        </authorList>
    </citation>
    <scope>NUCLEOTIDE SEQUENCE [LARGE SCALE GENOMIC DNA]</scope>
    <source>
        <strain evidence="2">Uno3</strain>
    </source>
</reference>
<keyword evidence="2" id="KW-1185">Reference proteome</keyword>
<organism evidence="1 2">
    <name type="scientific">Tengunoibacter tsumagoiensis</name>
    <dbReference type="NCBI Taxonomy" id="2014871"/>
    <lineage>
        <taxon>Bacteria</taxon>
        <taxon>Bacillati</taxon>
        <taxon>Chloroflexota</taxon>
        <taxon>Ktedonobacteria</taxon>
        <taxon>Ktedonobacterales</taxon>
        <taxon>Dictyobacteraceae</taxon>
        <taxon>Tengunoibacter</taxon>
    </lineage>
</organism>
<gene>
    <name evidence="1" type="ORF">KTT_32130</name>
</gene>
<comment type="caution">
    <text evidence="1">The sequence shown here is derived from an EMBL/GenBank/DDBJ whole genome shotgun (WGS) entry which is preliminary data.</text>
</comment>
<name>A0A402A2K0_9CHLR</name>
<accession>A0A402A2K0</accession>
<sequence>MQTSEADQSQRVTVKSDSFVYGGLGLTRANLSWYDGVCAL</sequence>